<dbReference type="EMBL" id="CP071796">
    <property type="protein sequence ID" value="QTD43717.1"/>
    <property type="molecule type" value="Genomic_DNA"/>
</dbReference>
<dbReference type="RefSeq" id="WP_208007128.1">
    <property type="nucleotide sequence ID" value="NZ_CP071796.1"/>
</dbReference>
<reference evidence="1" key="1">
    <citation type="submission" date="2021-03" db="EMBL/GenBank/DDBJ databases">
        <title>Ottowia sp. 27C isolated from the cloaca of a Giant Asian pond turtle (Heosemys grandis).</title>
        <authorList>
            <person name="Spergser J."/>
            <person name="Busse H.-J."/>
        </authorList>
    </citation>
    <scope>NUCLEOTIDE SEQUENCE</scope>
    <source>
        <strain evidence="1">27C</strain>
    </source>
</reference>
<dbReference type="KEGG" id="otd:J1M35_11140"/>
<protein>
    <submittedName>
        <fullName evidence="1">Uncharacterized protein</fullName>
    </submittedName>
</protein>
<evidence type="ECO:0000313" key="2">
    <source>
        <dbReference type="Proteomes" id="UP000663903"/>
    </source>
</evidence>
<dbReference type="Proteomes" id="UP000663903">
    <property type="component" value="Chromosome"/>
</dbReference>
<dbReference type="InterPro" id="IPR045997">
    <property type="entry name" value="DUF5953"/>
</dbReference>
<organism evidence="1 2">
    <name type="scientific">Ottowia testudinis</name>
    <dbReference type="NCBI Taxonomy" id="2816950"/>
    <lineage>
        <taxon>Bacteria</taxon>
        <taxon>Pseudomonadati</taxon>
        <taxon>Pseudomonadota</taxon>
        <taxon>Betaproteobacteria</taxon>
        <taxon>Burkholderiales</taxon>
        <taxon>Comamonadaceae</taxon>
        <taxon>Ottowia</taxon>
    </lineage>
</organism>
<dbReference type="AlphaFoldDB" id="A0A975CF68"/>
<sequence>MITCYFETQGFDLPIEFDVIGRNLIFDFCLFLDDAGINYDKGWQFYGLINDSTGSYLKEVAKAEVALLLQRVMMREAPVVFCKVAPSNGYIKEFSLNQRIGWLKGTSFHDVFFGIKIRIDILGKDVEQFFLHIGKKYTPPFFRFSTRIDSVNLDTDLALNMCLERSKGFMEAICPEWVWAKEHFSLFPKMQYEGAALFKRKLVFMPERIGWLNWWSAEVCEYIGFPNPEKDVCILPLCERMPTGHWFVKLTEEPLDLERPDHVEIIAWAYWRFDKIGLRVKPSAKKTKKPAAKTIPTSVAGSLVTFRIFERDEAGNWWEAAFDPVQAESSDHALRIFFARQAKGRLPKPRETLDQLRKAYDEVAMEVDLPMSDAYEARSVVD</sequence>
<accession>A0A975CF68</accession>
<dbReference type="Pfam" id="PF19378">
    <property type="entry name" value="DUF5953"/>
    <property type="match status" value="1"/>
</dbReference>
<keyword evidence="2" id="KW-1185">Reference proteome</keyword>
<name>A0A975CF68_9BURK</name>
<proteinExistence type="predicted"/>
<evidence type="ECO:0000313" key="1">
    <source>
        <dbReference type="EMBL" id="QTD43717.1"/>
    </source>
</evidence>
<gene>
    <name evidence="1" type="ORF">J1M35_11140</name>
</gene>